<dbReference type="AlphaFoldDB" id="A0A1E7QJ48"/>
<dbReference type="Proteomes" id="UP000175679">
    <property type="component" value="Unassembled WGS sequence"/>
</dbReference>
<name>A0A1E7QJ48_WOLPI</name>
<protein>
    <submittedName>
        <fullName evidence="1">Uncharacterized protein</fullName>
    </submittedName>
</protein>
<sequence length="290" mass="33904">MRLFNQFLEFVNNLPEKLGIKQPVRSINLEMAPINIKPIELDFSTEFIISVLKSFEKKKIQQECTKLFDKFLSCEESLTISYDLNNLLYTGHFLKPKLHTSMHTSISKDDLKKCFIHMFTKVQEYTVNVDNTKYVYEHCMFMFKREFLLRLHKNNVYPFYIRQCNVGTTADPIFNGLPTLISITIINSSDIKALDRLLIALFSLPLFYKIDSIIAQASRDFTDVTTDSITLFKLQDDRIRWYQCGFVPKHTLDKVEHLILNEQYKTRNEKPCNKMDDAEVSCVAGCSKFL</sequence>
<reference evidence="1 2" key="1">
    <citation type="submission" date="2016-09" db="EMBL/GenBank/DDBJ databases">
        <title>Genomic evidence for plant-parasitic nematodes as the earliest Wolbachia hosts.</title>
        <authorList>
            <person name="Brown A.M."/>
            <person name="Wasala S.K."/>
            <person name="Howe D.K."/>
            <person name="Peetz A.B."/>
            <person name="Zasada I.A."/>
            <person name="Denver D.R."/>
        </authorList>
    </citation>
    <scope>NUCLEOTIDE SEQUENCE [LARGE SCALE GENOMIC DNA]</scope>
    <source>
        <strain evidence="2">wPpe</strain>
    </source>
</reference>
<organism evidence="1 2">
    <name type="scientific">Wolbachia pipientis</name>
    <dbReference type="NCBI Taxonomy" id="955"/>
    <lineage>
        <taxon>Bacteria</taxon>
        <taxon>Pseudomonadati</taxon>
        <taxon>Pseudomonadota</taxon>
        <taxon>Alphaproteobacteria</taxon>
        <taxon>Rickettsiales</taxon>
        <taxon>Anaplasmataceae</taxon>
        <taxon>Wolbachieae</taxon>
        <taxon>Wolbachia</taxon>
    </lineage>
</organism>
<proteinExistence type="predicted"/>
<dbReference type="EMBL" id="MJMG01000009">
    <property type="protein sequence ID" value="OEY86493.1"/>
    <property type="molecule type" value="Genomic_DNA"/>
</dbReference>
<keyword evidence="2" id="KW-1185">Reference proteome</keyword>
<evidence type="ECO:0000313" key="2">
    <source>
        <dbReference type="Proteomes" id="UP000175679"/>
    </source>
</evidence>
<comment type="caution">
    <text evidence="1">The sequence shown here is derived from an EMBL/GenBank/DDBJ whole genome shotgun (WGS) entry which is preliminary data.</text>
</comment>
<accession>A0A1E7QJ48</accession>
<dbReference type="RefSeq" id="WP_070065233.1">
    <property type="nucleotide sequence ID" value="NZ_MJMG01000009.1"/>
</dbReference>
<gene>
    <name evidence="1" type="ORF">BIY23_03640</name>
</gene>
<evidence type="ECO:0000313" key="1">
    <source>
        <dbReference type="EMBL" id="OEY86493.1"/>
    </source>
</evidence>